<organism evidence="9 10">
    <name type="scientific">Saponaria officinalis</name>
    <name type="common">Common soapwort</name>
    <name type="synonym">Lychnis saponaria</name>
    <dbReference type="NCBI Taxonomy" id="3572"/>
    <lineage>
        <taxon>Eukaryota</taxon>
        <taxon>Viridiplantae</taxon>
        <taxon>Streptophyta</taxon>
        <taxon>Embryophyta</taxon>
        <taxon>Tracheophyta</taxon>
        <taxon>Spermatophyta</taxon>
        <taxon>Magnoliopsida</taxon>
        <taxon>eudicotyledons</taxon>
        <taxon>Gunneridae</taxon>
        <taxon>Pentapetalae</taxon>
        <taxon>Caryophyllales</taxon>
        <taxon>Caryophyllaceae</taxon>
        <taxon>Caryophylleae</taxon>
        <taxon>Saponaria</taxon>
    </lineage>
</organism>
<evidence type="ECO:0000313" key="10">
    <source>
        <dbReference type="Proteomes" id="UP001443914"/>
    </source>
</evidence>
<feature type="domain" description="BHLH" evidence="7">
    <location>
        <begin position="109"/>
        <end position="158"/>
    </location>
</feature>
<reference evidence="9" key="1">
    <citation type="submission" date="2024-03" db="EMBL/GenBank/DDBJ databases">
        <title>WGS assembly of Saponaria officinalis var. Norfolk2.</title>
        <authorList>
            <person name="Jenkins J."/>
            <person name="Shu S."/>
            <person name="Grimwood J."/>
            <person name="Barry K."/>
            <person name="Goodstein D."/>
            <person name="Schmutz J."/>
            <person name="Leebens-Mack J."/>
            <person name="Osbourn A."/>
        </authorList>
    </citation>
    <scope>NUCLEOTIDE SEQUENCE [LARGE SCALE GENOMIC DNA]</scope>
    <source>
        <strain evidence="9">JIC</strain>
    </source>
</reference>
<proteinExistence type="predicted"/>
<dbReference type="GO" id="GO:0046983">
    <property type="term" value="F:protein dimerization activity"/>
    <property type="evidence" value="ECO:0007669"/>
    <property type="project" value="InterPro"/>
</dbReference>
<dbReference type="InterPro" id="IPR036638">
    <property type="entry name" value="HLH_DNA-bd_sf"/>
</dbReference>
<evidence type="ECO:0000256" key="5">
    <source>
        <dbReference type="SAM" id="Coils"/>
    </source>
</evidence>
<dbReference type="Proteomes" id="UP001443914">
    <property type="component" value="Unassembled WGS sequence"/>
</dbReference>
<feature type="region of interest" description="Disordered" evidence="6">
    <location>
        <begin position="73"/>
        <end position="111"/>
    </location>
</feature>
<keyword evidence="4" id="KW-0539">Nucleus</keyword>
<feature type="coiled-coil region" evidence="5">
    <location>
        <begin position="148"/>
        <end position="175"/>
    </location>
</feature>
<dbReference type="InterPro" id="IPR002912">
    <property type="entry name" value="ACT_dom"/>
</dbReference>
<name>A0AAW1L0G0_SAPOF</name>
<dbReference type="InterPro" id="IPR045865">
    <property type="entry name" value="ACT-like_dom_sf"/>
</dbReference>
<dbReference type="SMART" id="SM00353">
    <property type="entry name" value="HLH"/>
    <property type="match status" value="1"/>
</dbReference>
<dbReference type="Gene3D" id="3.30.70.260">
    <property type="match status" value="1"/>
</dbReference>
<dbReference type="PROSITE" id="PS50888">
    <property type="entry name" value="BHLH"/>
    <property type="match status" value="1"/>
</dbReference>
<feature type="compositionally biased region" description="Basic and acidic residues" evidence="6">
    <location>
        <begin position="92"/>
        <end position="101"/>
    </location>
</feature>
<evidence type="ECO:0000256" key="4">
    <source>
        <dbReference type="ARBA" id="ARBA00023242"/>
    </source>
</evidence>
<evidence type="ECO:0000256" key="1">
    <source>
        <dbReference type="ARBA" id="ARBA00004123"/>
    </source>
</evidence>
<dbReference type="InterPro" id="IPR052610">
    <property type="entry name" value="bHLH_transcription_regulator"/>
</dbReference>
<dbReference type="Gene3D" id="4.10.280.10">
    <property type="entry name" value="Helix-loop-helix DNA-binding domain"/>
    <property type="match status" value="1"/>
</dbReference>
<dbReference type="Pfam" id="PF00010">
    <property type="entry name" value="HLH"/>
    <property type="match status" value="1"/>
</dbReference>
<keyword evidence="2" id="KW-0805">Transcription regulation</keyword>
<dbReference type="SUPFAM" id="SSF47459">
    <property type="entry name" value="HLH, helix-loop-helix DNA-binding domain"/>
    <property type="match status" value="1"/>
</dbReference>
<evidence type="ECO:0000259" key="7">
    <source>
        <dbReference type="PROSITE" id="PS50888"/>
    </source>
</evidence>
<dbReference type="PANTHER" id="PTHR45959">
    <property type="entry name" value="BHLH TRANSCRIPTION FACTOR"/>
    <property type="match status" value="1"/>
</dbReference>
<evidence type="ECO:0000256" key="3">
    <source>
        <dbReference type="ARBA" id="ARBA00023163"/>
    </source>
</evidence>
<sequence>MEAWLSELEKAWNSEEQNNDPEEKMNTLAEELDHILGEEFPSIFMGNSSPKINKNSENPTKISGCSSTTQISPLICNISPKSPTKIGQKYKKSSENNENDKKKRKREPSQTYDHIMAERKRREFLTQKFIALSAIIPGLKKVDKTTILIGAINYLQQLQQRVKALEEEVASKQNEETMMVIRRSQLVVDNDDDDSACTDDESSAFGGGGGGGCSYKDNSLPHVEVKVANKSLLLTIHCKNQKGISSKIMGELENHEINVLNTNTIPFGNSAFNITIVAQTEKTEKKHVKKLVKAVLSILHDH</sequence>
<protein>
    <submittedName>
        <fullName evidence="9">Uncharacterized protein</fullName>
    </submittedName>
</protein>
<keyword evidence="3" id="KW-0804">Transcription</keyword>
<keyword evidence="5" id="KW-0175">Coiled coil</keyword>
<dbReference type="GO" id="GO:0005634">
    <property type="term" value="C:nucleus"/>
    <property type="evidence" value="ECO:0007669"/>
    <property type="project" value="UniProtKB-SubCell"/>
</dbReference>
<evidence type="ECO:0000256" key="2">
    <source>
        <dbReference type="ARBA" id="ARBA00023015"/>
    </source>
</evidence>
<dbReference type="AlphaFoldDB" id="A0AAW1L0G0"/>
<keyword evidence="10" id="KW-1185">Reference proteome</keyword>
<gene>
    <name evidence="9" type="ORF">RND81_05G206300</name>
</gene>
<dbReference type="InterPro" id="IPR054502">
    <property type="entry name" value="bHLH-TF_ACT-like_plant"/>
</dbReference>
<feature type="domain" description="ACT" evidence="8">
    <location>
        <begin position="233"/>
        <end position="302"/>
    </location>
</feature>
<comment type="caution">
    <text evidence="9">The sequence shown here is derived from an EMBL/GenBank/DDBJ whole genome shotgun (WGS) entry which is preliminary data.</text>
</comment>
<dbReference type="CDD" id="cd02116">
    <property type="entry name" value="ACT"/>
    <property type="match status" value="1"/>
</dbReference>
<dbReference type="EMBL" id="JBDFQZ010000005">
    <property type="protein sequence ID" value="KAK9726327.1"/>
    <property type="molecule type" value="Genomic_DNA"/>
</dbReference>
<dbReference type="PANTHER" id="PTHR45959:SF2">
    <property type="entry name" value="BHLH TRANSCRIPTION FACTOR"/>
    <property type="match status" value="1"/>
</dbReference>
<accession>A0AAW1L0G0</accession>
<dbReference type="PROSITE" id="PS51671">
    <property type="entry name" value="ACT"/>
    <property type="match status" value="1"/>
</dbReference>
<comment type="subcellular location">
    <subcellularLocation>
        <location evidence="1">Nucleus</location>
    </subcellularLocation>
</comment>
<evidence type="ECO:0000313" key="9">
    <source>
        <dbReference type="EMBL" id="KAK9726327.1"/>
    </source>
</evidence>
<evidence type="ECO:0000256" key="6">
    <source>
        <dbReference type="SAM" id="MobiDB-lite"/>
    </source>
</evidence>
<dbReference type="SUPFAM" id="SSF55021">
    <property type="entry name" value="ACT-like"/>
    <property type="match status" value="1"/>
</dbReference>
<dbReference type="InterPro" id="IPR011598">
    <property type="entry name" value="bHLH_dom"/>
</dbReference>
<dbReference type="Pfam" id="PF22754">
    <property type="entry name" value="bHLH-TF_ACT-like_plant"/>
    <property type="match status" value="1"/>
</dbReference>
<evidence type="ECO:0000259" key="8">
    <source>
        <dbReference type="PROSITE" id="PS51671"/>
    </source>
</evidence>